<dbReference type="InterPro" id="IPR017853">
    <property type="entry name" value="GH"/>
</dbReference>
<dbReference type="Gene3D" id="3.20.20.80">
    <property type="entry name" value="Glycosidases"/>
    <property type="match status" value="1"/>
</dbReference>
<sequence length="215" mass="23943">MKFLCALAIVALCVQSIAATTGIDAIQEISVNGFHCLRNEGYKFFIGRVWTSTGHFDLTGMNNIKRAREAGVKYVDGYLFPCLRVACGSGNAQVQKTINKLRQEGSKIGTLWLDVERLAWPANEAHNRQFILDMASEAQRMGVTVGVYSNYNNWQAIVGASWSGVSHLPLWWADYNGHQNYRGFKAFGGWSKPAMHQYAGNVGTSCGYNVDLTWY</sequence>
<reference evidence="4 5" key="1">
    <citation type="journal article" date="2015" name="Genome Biol.">
        <title>Comparative genomics of Steinernema reveals deeply conserved gene regulatory networks.</title>
        <authorList>
            <person name="Dillman A.R."/>
            <person name="Macchietto M."/>
            <person name="Porter C.F."/>
            <person name="Rogers A."/>
            <person name="Williams B."/>
            <person name="Antoshechkin I."/>
            <person name="Lee M.M."/>
            <person name="Goodwin Z."/>
            <person name="Lu X."/>
            <person name="Lewis E.E."/>
            <person name="Goodrich-Blair H."/>
            <person name="Stock S.P."/>
            <person name="Adams B.J."/>
            <person name="Sternberg P.W."/>
            <person name="Mortazavi A."/>
        </authorList>
    </citation>
    <scope>NUCLEOTIDE SEQUENCE [LARGE SCALE GENOMIC DNA]</scope>
    <source>
        <strain evidence="4 5">ALL</strain>
    </source>
</reference>
<name>A0A4U8UPD8_STECR</name>
<dbReference type="CDD" id="cd06416">
    <property type="entry name" value="GH25_Lys1-like"/>
    <property type="match status" value="1"/>
</dbReference>
<feature type="chain" id="PRO_5020553410" description="Lysozyme" evidence="3">
    <location>
        <begin position="20"/>
        <end position="215"/>
    </location>
</feature>
<dbReference type="GO" id="GO:0003796">
    <property type="term" value="F:lysozyme activity"/>
    <property type="evidence" value="ECO:0007669"/>
    <property type="project" value="InterPro"/>
</dbReference>
<dbReference type="EMBL" id="CM016762">
    <property type="protein sequence ID" value="TMS34175.1"/>
    <property type="molecule type" value="Genomic_DNA"/>
</dbReference>
<dbReference type="GO" id="GO:0016998">
    <property type="term" value="P:cell wall macromolecule catabolic process"/>
    <property type="evidence" value="ECO:0007669"/>
    <property type="project" value="InterPro"/>
</dbReference>
<dbReference type="GO" id="GO:0045087">
    <property type="term" value="P:innate immune response"/>
    <property type="evidence" value="ECO:0007669"/>
    <property type="project" value="TreeGrafter"/>
</dbReference>
<evidence type="ECO:0008006" key="6">
    <source>
        <dbReference type="Google" id="ProtNLM"/>
    </source>
</evidence>
<evidence type="ECO:0000256" key="2">
    <source>
        <dbReference type="ARBA" id="ARBA00022729"/>
    </source>
</evidence>
<dbReference type="GO" id="GO:0009253">
    <property type="term" value="P:peptidoglycan catabolic process"/>
    <property type="evidence" value="ECO:0007669"/>
    <property type="project" value="InterPro"/>
</dbReference>
<dbReference type="STRING" id="34508.A0A4U8UPD8"/>
<dbReference type="Proteomes" id="UP000298663">
    <property type="component" value="Chromosome X"/>
</dbReference>
<organism evidence="4 5">
    <name type="scientific">Steinernema carpocapsae</name>
    <name type="common">Entomopathogenic nematode</name>
    <dbReference type="NCBI Taxonomy" id="34508"/>
    <lineage>
        <taxon>Eukaryota</taxon>
        <taxon>Metazoa</taxon>
        <taxon>Ecdysozoa</taxon>
        <taxon>Nematoda</taxon>
        <taxon>Chromadorea</taxon>
        <taxon>Rhabditida</taxon>
        <taxon>Tylenchina</taxon>
        <taxon>Panagrolaimomorpha</taxon>
        <taxon>Strongyloidoidea</taxon>
        <taxon>Steinernematidae</taxon>
        <taxon>Steinernema</taxon>
    </lineage>
</organism>
<dbReference type="AlphaFoldDB" id="A0A4U8UPD8"/>
<evidence type="ECO:0000313" key="5">
    <source>
        <dbReference type="Proteomes" id="UP000298663"/>
    </source>
</evidence>
<dbReference type="InterPro" id="IPR002053">
    <property type="entry name" value="Glyco_hydro_25"/>
</dbReference>
<keyword evidence="2 3" id="KW-0732">Signal</keyword>
<comment type="caution">
    <text evidence="4">The sequence shown here is derived from an EMBL/GenBank/DDBJ whole genome shotgun (WGS) entry which is preliminary data.</text>
</comment>
<dbReference type="SUPFAM" id="SSF51445">
    <property type="entry name" value="(Trans)glycosidases"/>
    <property type="match status" value="1"/>
</dbReference>
<comment type="similarity">
    <text evidence="1">Belongs to the glycosyl hydrolase 25 family.</text>
</comment>
<gene>
    <name evidence="4" type="ORF">L596_001814</name>
</gene>
<protein>
    <recommendedName>
        <fullName evidence="6">Lysozyme</fullName>
    </recommendedName>
</protein>
<dbReference type="EMBL" id="AZBU02000001">
    <property type="protein sequence ID" value="TMS34175.1"/>
    <property type="molecule type" value="Genomic_DNA"/>
</dbReference>
<keyword evidence="5" id="KW-1185">Reference proteome</keyword>
<dbReference type="InterPro" id="IPR051595">
    <property type="entry name" value="GH25_Enzymes"/>
</dbReference>
<accession>A0A4U8UPD8</accession>
<reference evidence="4 5" key="2">
    <citation type="journal article" date="2019" name="G3 (Bethesda)">
        <title>Hybrid Assembly of the Genome of the Entomopathogenic Nematode Steinernema carpocapsae Identifies the X-Chromosome.</title>
        <authorList>
            <person name="Serra L."/>
            <person name="Macchietto M."/>
            <person name="Macias-Munoz A."/>
            <person name="McGill C.J."/>
            <person name="Rodriguez I.M."/>
            <person name="Rodriguez B."/>
            <person name="Murad R."/>
            <person name="Mortazavi A."/>
        </authorList>
    </citation>
    <scope>NUCLEOTIDE SEQUENCE [LARGE SCALE GENOMIC DNA]</scope>
    <source>
        <strain evidence="4 5">ALL</strain>
    </source>
</reference>
<dbReference type="PANTHER" id="PTHR23208">
    <property type="entry name" value="LYSOZYME PROTEIN"/>
    <property type="match status" value="1"/>
</dbReference>
<evidence type="ECO:0000313" key="4">
    <source>
        <dbReference type="EMBL" id="TMS34175.1"/>
    </source>
</evidence>
<dbReference type="PANTHER" id="PTHR23208:SF36">
    <property type="entry name" value="LYSOZYME-RELATED"/>
    <property type="match status" value="1"/>
</dbReference>
<evidence type="ECO:0000256" key="1">
    <source>
        <dbReference type="ARBA" id="ARBA00010646"/>
    </source>
</evidence>
<proteinExistence type="inferred from homology"/>
<feature type="signal peptide" evidence="3">
    <location>
        <begin position="1"/>
        <end position="19"/>
    </location>
</feature>
<evidence type="ECO:0000256" key="3">
    <source>
        <dbReference type="SAM" id="SignalP"/>
    </source>
</evidence>
<dbReference type="OrthoDB" id="2251794at2759"/>
<dbReference type="PROSITE" id="PS51904">
    <property type="entry name" value="GLYCOSYL_HYDROL_F25_2"/>
    <property type="match status" value="1"/>
</dbReference>
<dbReference type="GO" id="GO:0007165">
    <property type="term" value="P:signal transduction"/>
    <property type="evidence" value="ECO:0007669"/>
    <property type="project" value="TreeGrafter"/>
</dbReference>